<feature type="region of interest" description="Disordered" evidence="1">
    <location>
        <begin position="1"/>
        <end position="32"/>
    </location>
</feature>
<feature type="region of interest" description="Disordered" evidence="1">
    <location>
        <begin position="236"/>
        <end position="356"/>
    </location>
</feature>
<feature type="compositionally biased region" description="Basic and acidic residues" evidence="1">
    <location>
        <begin position="243"/>
        <end position="256"/>
    </location>
</feature>
<gene>
    <name evidence="2" type="ORF">M409DRAFT_37413</name>
</gene>
<dbReference type="InterPro" id="IPR053221">
    <property type="entry name" value="Burnettramic_acid_biosynth"/>
</dbReference>
<name>A0A6A6C6E9_ZASCE</name>
<organism evidence="2 3">
    <name type="scientific">Zasmidium cellare ATCC 36951</name>
    <dbReference type="NCBI Taxonomy" id="1080233"/>
    <lineage>
        <taxon>Eukaryota</taxon>
        <taxon>Fungi</taxon>
        <taxon>Dikarya</taxon>
        <taxon>Ascomycota</taxon>
        <taxon>Pezizomycotina</taxon>
        <taxon>Dothideomycetes</taxon>
        <taxon>Dothideomycetidae</taxon>
        <taxon>Mycosphaerellales</taxon>
        <taxon>Mycosphaerellaceae</taxon>
        <taxon>Zasmidium</taxon>
    </lineage>
</organism>
<protein>
    <submittedName>
        <fullName evidence="2">Uncharacterized protein</fullName>
    </submittedName>
</protein>
<evidence type="ECO:0000313" key="3">
    <source>
        <dbReference type="Proteomes" id="UP000799537"/>
    </source>
</evidence>
<dbReference type="OrthoDB" id="3068835at2759"/>
<feature type="compositionally biased region" description="Basic and acidic residues" evidence="1">
    <location>
        <begin position="268"/>
        <end position="353"/>
    </location>
</feature>
<proteinExistence type="predicted"/>
<dbReference type="RefSeq" id="XP_033663342.1">
    <property type="nucleotide sequence ID" value="XM_033810727.1"/>
</dbReference>
<dbReference type="GeneID" id="54563999"/>
<evidence type="ECO:0000256" key="1">
    <source>
        <dbReference type="SAM" id="MobiDB-lite"/>
    </source>
</evidence>
<dbReference type="Proteomes" id="UP000799537">
    <property type="component" value="Unassembled WGS sequence"/>
</dbReference>
<sequence>MTNSNFSNRQDITPSHTGDPTPYSRSTPDASTSDEFLERALNFTQQPAPQQINPQRLRQPVAIPQVIPGLGQPYARAYSHELKEHGVSMEDFVKFIDNLNVVSAGSPPLQIVDLAGGVVGMIPFAHAQLISFGIQTVAKVGVAAVSKTRGSMFLSKSNTAFFNPRGLKVELVTTEALRYKLRIPPDASAPADDIHSNDMGLIERRMAMLKGYAAPVTFDVPPPDQQTNILNNMSAAQQKRVLAKQEQKFQKERAKDWAQSGSSGNNVKRGDSRENEDISKKQRKVDKINDELDRKLAKKPKDASKIERERSKDIEKVEKDARKELEKMDKDRYKDSGKSKKEESKKAEKETKAMNKIQWILIESLH</sequence>
<dbReference type="EMBL" id="ML993613">
    <property type="protein sequence ID" value="KAF2162453.1"/>
    <property type="molecule type" value="Genomic_DNA"/>
</dbReference>
<accession>A0A6A6C6E9</accession>
<dbReference type="PANTHER" id="PTHR38887">
    <property type="entry name" value="CHROMOSOME 21, WHOLE GENOME SHOTGUN SEQUENCE"/>
    <property type="match status" value="1"/>
</dbReference>
<keyword evidence="3" id="KW-1185">Reference proteome</keyword>
<evidence type="ECO:0000313" key="2">
    <source>
        <dbReference type="EMBL" id="KAF2162453.1"/>
    </source>
</evidence>
<dbReference type="PANTHER" id="PTHR38887:SF1">
    <property type="entry name" value="RAS MODIFICATION PROTEIN ERF4"/>
    <property type="match status" value="1"/>
</dbReference>
<reference evidence="2" key="1">
    <citation type="journal article" date="2020" name="Stud. Mycol.">
        <title>101 Dothideomycetes genomes: a test case for predicting lifestyles and emergence of pathogens.</title>
        <authorList>
            <person name="Haridas S."/>
            <person name="Albert R."/>
            <person name="Binder M."/>
            <person name="Bloem J."/>
            <person name="Labutti K."/>
            <person name="Salamov A."/>
            <person name="Andreopoulos B."/>
            <person name="Baker S."/>
            <person name="Barry K."/>
            <person name="Bills G."/>
            <person name="Bluhm B."/>
            <person name="Cannon C."/>
            <person name="Castanera R."/>
            <person name="Culley D."/>
            <person name="Daum C."/>
            <person name="Ezra D."/>
            <person name="Gonzalez J."/>
            <person name="Henrissat B."/>
            <person name="Kuo A."/>
            <person name="Liang C."/>
            <person name="Lipzen A."/>
            <person name="Lutzoni F."/>
            <person name="Magnuson J."/>
            <person name="Mondo S."/>
            <person name="Nolan M."/>
            <person name="Ohm R."/>
            <person name="Pangilinan J."/>
            <person name="Park H.-J."/>
            <person name="Ramirez L."/>
            <person name="Alfaro M."/>
            <person name="Sun H."/>
            <person name="Tritt A."/>
            <person name="Yoshinaga Y."/>
            <person name="Zwiers L.-H."/>
            <person name="Turgeon B."/>
            <person name="Goodwin S."/>
            <person name="Spatafora J."/>
            <person name="Crous P."/>
            <person name="Grigoriev I."/>
        </authorList>
    </citation>
    <scope>NUCLEOTIDE SEQUENCE</scope>
    <source>
        <strain evidence="2">ATCC 36951</strain>
    </source>
</reference>
<dbReference type="AlphaFoldDB" id="A0A6A6C6E9"/>